<proteinExistence type="predicted"/>
<keyword evidence="2" id="KW-0812">Transmembrane</keyword>
<feature type="chain" id="PRO_5014196830" description="LPXTG-domain-containing protein" evidence="3">
    <location>
        <begin position="27"/>
        <end position="487"/>
    </location>
</feature>
<accession>A0A2H4SFG7</accession>
<protein>
    <recommendedName>
        <fullName evidence="6">LPXTG-domain-containing protein</fullName>
    </recommendedName>
</protein>
<dbReference type="VEuPathDB" id="FungiDB:CCM_07773"/>
<dbReference type="Proteomes" id="UP000323067">
    <property type="component" value="Chromosome vii"/>
</dbReference>
<keyword evidence="2" id="KW-1133">Transmembrane helix</keyword>
<name>A0A2H4SFG7_CORMI</name>
<keyword evidence="2" id="KW-0472">Membrane</keyword>
<gene>
    <name evidence="4" type="ORF">A9K55_007240</name>
</gene>
<reference evidence="4 5" key="1">
    <citation type="journal article" date="2017" name="BMC Genomics">
        <title>Chromosome level assembly and secondary metabolite potential of the parasitic fungus Cordyceps militaris.</title>
        <authorList>
            <person name="Kramer G.J."/>
            <person name="Nodwell J.R."/>
        </authorList>
    </citation>
    <scope>NUCLEOTIDE SEQUENCE [LARGE SCALE GENOMIC DNA]</scope>
    <source>
        <strain evidence="4 5">ATCC 34164</strain>
    </source>
</reference>
<dbReference type="VEuPathDB" id="FungiDB:A9K55_007240"/>
<feature type="signal peptide" evidence="3">
    <location>
        <begin position="1"/>
        <end position="26"/>
    </location>
</feature>
<keyword evidence="3" id="KW-0732">Signal</keyword>
<sequence length="487" mass="51140">MSFTTQRWAARCCFMALAMLSAITTALQVTPDSPCASLCLDPSTSGMVDSSMPNMHPNDIICNNRDLSSEKGQRFQSCMNCLQNSTYTTDSQNDQAWFMYNLQYSFAHCVFDYPNGSVGIGPYPCMTSEACGPLKTTVSKSLANNTGGDPYAYCNYKGGSAFGETFGKCLDCMRPDKEHGYVANYFVALEAGCEQRPGAHGRLALNDTLFSNSTIGILNPNKPSKSRSAGLSSGALIAVIVLCVLIGLGAICGAAFLLLRRRHRQNRYNKSALEYAASKNHRRGAAAAASMDSCCPAAPANPLSSSNERDGAAAAAAAAAPADAAVPLPRYATAADEKAGLAAADKKQQPQPGMDALRSHPPAGPVRNFSHKQNASSGDAAAAVEENPVRLDKVMTSPSSSSPYSPDSYVTPSSATSATPFFAPGQTSAFSPVSPPSSRAGLAKQPSWEGRSGGGGGLLRSKGSKTDVHAPVASRQFQTTFPPPPKR</sequence>
<feature type="compositionally biased region" description="Low complexity" evidence="1">
    <location>
        <begin position="396"/>
        <end position="414"/>
    </location>
</feature>
<evidence type="ECO:0000313" key="5">
    <source>
        <dbReference type="Proteomes" id="UP000323067"/>
    </source>
</evidence>
<dbReference type="EMBL" id="CP023324">
    <property type="protein sequence ID" value="ATY61829.1"/>
    <property type="molecule type" value="Genomic_DNA"/>
</dbReference>
<evidence type="ECO:0000313" key="4">
    <source>
        <dbReference type="EMBL" id="ATY61829.1"/>
    </source>
</evidence>
<dbReference type="CDD" id="cd12087">
    <property type="entry name" value="TM_EGFR-like"/>
    <property type="match status" value="1"/>
</dbReference>
<evidence type="ECO:0000256" key="2">
    <source>
        <dbReference type="SAM" id="Phobius"/>
    </source>
</evidence>
<evidence type="ECO:0000256" key="3">
    <source>
        <dbReference type="SAM" id="SignalP"/>
    </source>
</evidence>
<dbReference type="OrthoDB" id="5426678at2759"/>
<evidence type="ECO:0008006" key="6">
    <source>
        <dbReference type="Google" id="ProtNLM"/>
    </source>
</evidence>
<feature type="compositionally biased region" description="Polar residues" evidence="1">
    <location>
        <begin position="415"/>
        <end position="431"/>
    </location>
</feature>
<feature type="transmembrane region" description="Helical" evidence="2">
    <location>
        <begin position="235"/>
        <end position="259"/>
    </location>
</feature>
<organism evidence="4 5">
    <name type="scientific">Cordyceps militaris</name>
    <name type="common">Caterpillar fungus</name>
    <name type="synonym">Clavaria militaris</name>
    <dbReference type="NCBI Taxonomy" id="73501"/>
    <lineage>
        <taxon>Eukaryota</taxon>
        <taxon>Fungi</taxon>
        <taxon>Dikarya</taxon>
        <taxon>Ascomycota</taxon>
        <taxon>Pezizomycotina</taxon>
        <taxon>Sordariomycetes</taxon>
        <taxon>Hypocreomycetidae</taxon>
        <taxon>Hypocreales</taxon>
        <taxon>Cordycipitaceae</taxon>
        <taxon>Cordyceps</taxon>
    </lineage>
</organism>
<feature type="compositionally biased region" description="Basic and acidic residues" evidence="1">
    <location>
        <begin position="337"/>
        <end position="348"/>
    </location>
</feature>
<feature type="region of interest" description="Disordered" evidence="1">
    <location>
        <begin position="337"/>
        <end position="487"/>
    </location>
</feature>
<evidence type="ECO:0000256" key="1">
    <source>
        <dbReference type="SAM" id="MobiDB-lite"/>
    </source>
</evidence>
<dbReference type="AlphaFoldDB" id="A0A2H4SFG7"/>